<protein>
    <submittedName>
        <fullName evidence="1">Uncharacterized protein</fullName>
    </submittedName>
</protein>
<organism evidence="1 2">
    <name type="scientific">Trifolium medium</name>
    <dbReference type="NCBI Taxonomy" id="97028"/>
    <lineage>
        <taxon>Eukaryota</taxon>
        <taxon>Viridiplantae</taxon>
        <taxon>Streptophyta</taxon>
        <taxon>Embryophyta</taxon>
        <taxon>Tracheophyta</taxon>
        <taxon>Spermatophyta</taxon>
        <taxon>Magnoliopsida</taxon>
        <taxon>eudicotyledons</taxon>
        <taxon>Gunneridae</taxon>
        <taxon>Pentapetalae</taxon>
        <taxon>rosids</taxon>
        <taxon>fabids</taxon>
        <taxon>Fabales</taxon>
        <taxon>Fabaceae</taxon>
        <taxon>Papilionoideae</taxon>
        <taxon>50 kb inversion clade</taxon>
        <taxon>NPAAA clade</taxon>
        <taxon>Hologalegina</taxon>
        <taxon>IRL clade</taxon>
        <taxon>Trifolieae</taxon>
        <taxon>Trifolium</taxon>
    </lineage>
</organism>
<sequence>MNGDHCRQTVLRCRKSVDMITWEGK</sequence>
<dbReference type="EMBL" id="LXQA010407825">
    <property type="protein sequence ID" value="MCI49865.1"/>
    <property type="molecule type" value="Genomic_DNA"/>
</dbReference>
<evidence type="ECO:0000313" key="2">
    <source>
        <dbReference type="Proteomes" id="UP000265520"/>
    </source>
</evidence>
<dbReference type="Proteomes" id="UP000265520">
    <property type="component" value="Unassembled WGS sequence"/>
</dbReference>
<reference evidence="1 2" key="1">
    <citation type="journal article" date="2018" name="Front. Plant Sci.">
        <title>Red Clover (Trifolium pratense) and Zigzag Clover (T. medium) - A Picture of Genomic Similarities and Differences.</title>
        <authorList>
            <person name="Dluhosova J."/>
            <person name="Istvanek J."/>
            <person name="Nedelnik J."/>
            <person name="Repkova J."/>
        </authorList>
    </citation>
    <scope>NUCLEOTIDE SEQUENCE [LARGE SCALE GENOMIC DNA]</scope>
    <source>
        <strain evidence="2">cv. 10/8</strain>
        <tissue evidence="1">Leaf</tissue>
    </source>
</reference>
<dbReference type="AlphaFoldDB" id="A0A392SPB8"/>
<proteinExistence type="predicted"/>
<accession>A0A392SPB8</accession>
<evidence type="ECO:0000313" key="1">
    <source>
        <dbReference type="EMBL" id="MCI49865.1"/>
    </source>
</evidence>
<comment type="caution">
    <text evidence="1">The sequence shown here is derived from an EMBL/GenBank/DDBJ whole genome shotgun (WGS) entry which is preliminary data.</text>
</comment>
<name>A0A392SPB8_9FABA</name>
<keyword evidence="2" id="KW-1185">Reference proteome</keyword>
<feature type="non-terminal residue" evidence="1">
    <location>
        <position position="25"/>
    </location>
</feature>